<name>A0A852V471_9ACTN</name>
<evidence type="ECO:0000313" key="4">
    <source>
        <dbReference type="EMBL" id="NYF41081.1"/>
    </source>
</evidence>
<feature type="region of interest" description="Disordered" evidence="1">
    <location>
        <begin position="32"/>
        <end position="99"/>
    </location>
</feature>
<dbReference type="SUPFAM" id="SSF53955">
    <property type="entry name" value="Lysozyme-like"/>
    <property type="match status" value="1"/>
</dbReference>
<accession>A0A852V471</accession>
<dbReference type="PANTHER" id="PTHR30163:SF8">
    <property type="entry name" value="LYTIC MUREIN TRANSGLYCOSYLASE"/>
    <property type="match status" value="1"/>
</dbReference>
<keyword evidence="5" id="KW-1185">Reference proteome</keyword>
<feature type="signal peptide" evidence="2">
    <location>
        <begin position="1"/>
        <end position="27"/>
    </location>
</feature>
<comment type="caution">
    <text evidence="4">The sequence shown here is derived from an EMBL/GenBank/DDBJ whole genome shotgun (WGS) entry which is preliminary data.</text>
</comment>
<dbReference type="CDD" id="cd13399">
    <property type="entry name" value="Slt35-like"/>
    <property type="match status" value="1"/>
</dbReference>
<dbReference type="Proteomes" id="UP000576393">
    <property type="component" value="Unassembled WGS sequence"/>
</dbReference>
<dbReference type="InterPro" id="IPR023346">
    <property type="entry name" value="Lysozyme-like_dom_sf"/>
</dbReference>
<dbReference type="InterPro" id="IPR008258">
    <property type="entry name" value="Transglycosylase_SLT_dom_1"/>
</dbReference>
<evidence type="ECO:0000313" key="5">
    <source>
        <dbReference type="Proteomes" id="UP000576393"/>
    </source>
</evidence>
<reference evidence="4 5" key="1">
    <citation type="submission" date="2020-07" db="EMBL/GenBank/DDBJ databases">
        <title>Sequencing the genomes of 1000 actinobacteria strains.</title>
        <authorList>
            <person name="Klenk H.-P."/>
        </authorList>
    </citation>
    <scope>NUCLEOTIDE SEQUENCE [LARGE SCALE GENOMIC DNA]</scope>
    <source>
        <strain evidence="4 5">DSM 45763</strain>
    </source>
</reference>
<evidence type="ECO:0000259" key="3">
    <source>
        <dbReference type="Pfam" id="PF01464"/>
    </source>
</evidence>
<evidence type="ECO:0000256" key="2">
    <source>
        <dbReference type="SAM" id="SignalP"/>
    </source>
</evidence>
<dbReference type="AlphaFoldDB" id="A0A852V471"/>
<feature type="chain" id="PRO_5038766619" evidence="2">
    <location>
        <begin position="28"/>
        <end position="341"/>
    </location>
</feature>
<dbReference type="EMBL" id="JACCCO010000001">
    <property type="protein sequence ID" value="NYF41081.1"/>
    <property type="molecule type" value="Genomic_DNA"/>
</dbReference>
<dbReference type="PANTHER" id="PTHR30163">
    <property type="entry name" value="MEMBRANE-BOUND LYTIC MUREIN TRANSGLYCOSYLASE B"/>
    <property type="match status" value="1"/>
</dbReference>
<dbReference type="Pfam" id="PF01464">
    <property type="entry name" value="SLT"/>
    <property type="match status" value="1"/>
</dbReference>
<dbReference type="RefSeq" id="WP_179821550.1">
    <property type="nucleotide sequence ID" value="NZ_JACCCO010000001.1"/>
</dbReference>
<protein>
    <submittedName>
        <fullName evidence="4">Membrane-bound lytic murein transglycosylase B</fullName>
    </submittedName>
</protein>
<feature type="domain" description="Transglycosylase SLT" evidence="3">
    <location>
        <begin position="210"/>
        <end position="299"/>
    </location>
</feature>
<dbReference type="GO" id="GO:0008933">
    <property type="term" value="F:peptidoglycan lytic transglycosylase activity"/>
    <property type="evidence" value="ECO:0007669"/>
    <property type="project" value="TreeGrafter"/>
</dbReference>
<proteinExistence type="predicted"/>
<dbReference type="Gene3D" id="1.10.530.10">
    <property type="match status" value="1"/>
</dbReference>
<keyword evidence="2" id="KW-0732">Signal</keyword>
<sequence>MDSGTEISRRRGRLASWAALLAVAALAACGTDPAGTAAAAPSAPASAAERTPPPSPSTGKPGKTGKTGESGEAGGRAAAPSASPDEAAPPAPDERIPRDPAKLAKALETTTRRLHDAIDDWTGDGGTAKGGPPRAVVLQALYQQRIYRFTARNPGVASRAFARLPARLAAEARDNTTAIRGLLELAHPVKDASKFRIEEPPAASALLRHFKKAERRFGVEWEVLASVMFAETKFGRVRSPSYVGAQGPMQFMPGTWKAYGMGGDVHDPGDAVMAAANYLHASGAPRDYRRALYAYNHSRAYVDAILLHARQIKRDPRNYYAYYNWQVFVITTKGERRISGP</sequence>
<gene>
    <name evidence="4" type="ORF">HDA43_003240</name>
</gene>
<organism evidence="4 5">
    <name type="scientific">Streptosporangium sandarakinum</name>
    <dbReference type="NCBI Taxonomy" id="1260955"/>
    <lineage>
        <taxon>Bacteria</taxon>
        <taxon>Bacillati</taxon>
        <taxon>Actinomycetota</taxon>
        <taxon>Actinomycetes</taxon>
        <taxon>Streptosporangiales</taxon>
        <taxon>Streptosporangiaceae</taxon>
        <taxon>Streptosporangium</taxon>
    </lineage>
</organism>
<dbReference type="GO" id="GO:0009253">
    <property type="term" value="P:peptidoglycan catabolic process"/>
    <property type="evidence" value="ECO:0007669"/>
    <property type="project" value="TreeGrafter"/>
</dbReference>
<feature type="compositionally biased region" description="Low complexity" evidence="1">
    <location>
        <begin position="75"/>
        <end position="88"/>
    </location>
</feature>
<dbReference type="InterPro" id="IPR043426">
    <property type="entry name" value="MltB-like"/>
</dbReference>
<feature type="compositionally biased region" description="Low complexity" evidence="1">
    <location>
        <begin position="32"/>
        <end position="50"/>
    </location>
</feature>
<evidence type="ECO:0000256" key="1">
    <source>
        <dbReference type="SAM" id="MobiDB-lite"/>
    </source>
</evidence>